<dbReference type="EMBL" id="JARK01000016">
    <property type="protein sequence ID" value="EYC45800.1"/>
    <property type="molecule type" value="Genomic_DNA"/>
</dbReference>
<evidence type="ECO:0000256" key="1">
    <source>
        <dbReference type="SAM" id="SignalP"/>
    </source>
</evidence>
<feature type="signal peptide" evidence="1">
    <location>
        <begin position="1"/>
        <end position="17"/>
    </location>
</feature>
<dbReference type="Proteomes" id="UP000024635">
    <property type="component" value="Unassembled WGS sequence"/>
</dbReference>
<keyword evidence="1" id="KW-0732">Signal</keyword>
<organism evidence="2 3">
    <name type="scientific">Ancylostoma ceylanicum</name>
    <dbReference type="NCBI Taxonomy" id="53326"/>
    <lineage>
        <taxon>Eukaryota</taxon>
        <taxon>Metazoa</taxon>
        <taxon>Ecdysozoa</taxon>
        <taxon>Nematoda</taxon>
        <taxon>Chromadorea</taxon>
        <taxon>Rhabditida</taxon>
        <taxon>Rhabditina</taxon>
        <taxon>Rhabditomorpha</taxon>
        <taxon>Strongyloidea</taxon>
        <taxon>Ancylostomatidae</taxon>
        <taxon>Ancylostomatinae</taxon>
        <taxon>Ancylostoma</taxon>
    </lineage>
</organism>
<accession>A0A016X1L3</accession>
<name>A0A016X1L3_9BILA</name>
<keyword evidence="3" id="KW-1185">Reference proteome</keyword>
<gene>
    <name evidence="2" type="primary">Acey_s0416.g1081</name>
    <name evidence="2" type="ORF">Y032_0416g1081</name>
</gene>
<reference evidence="3" key="1">
    <citation type="journal article" date="2015" name="Nat. Genet.">
        <title>The genome and transcriptome of the zoonotic hookworm Ancylostoma ceylanicum identify infection-specific gene families.</title>
        <authorList>
            <person name="Schwarz E.M."/>
            <person name="Hu Y."/>
            <person name="Antoshechkin I."/>
            <person name="Miller M.M."/>
            <person name="Sternberg P.W."/>
            <person name="Aroian R.V."/>
        </authorList>
    </citation>
    <scope>NUCLEOTIDE SEQUENCE</scope>
    <source>
        <strain evidence="3">HY135</strain>
    </source>
</reference>
<dbReference type="AlphaFoldDB" id="A0A016X1L3"/>
<evidence type="ECO:0008006" key="4">
    <source>
        <dbReference type="Google" id="ProtNLM"/>
    </source>
</evidence>
<sequence length="118" mass="13950">MKIFLLLLIAAFGYVQPTKWSECEVCAFVMTSLRRVFGDDDLRDSCPDCLAPEALDRMVCDTLAEDTSDKDAIEFCYYLLRQVRSRDLIEEIMKLHPWYDRRTDRFCASEFELEDCRR</sequence>
<evidence type="ECO:0000313" key="2">
    <source>
        <dbReference type="EMBL" id="EYC45800.1"/>
    </source>
</evidence>
<feature type="chain" id="PRO_5001495149" description="Saposin B-type domain-containing protein" evidence="1">
    <location>
        <begin position="18"/>
        <end position="118"/>
    </location>
</feature>
<comment type="caution">
    <text evidence="2">The sequence shown here is derived from an EMBL/GenBank/DDBJ whole genome shotgun (WGS) entry which is preliminary data.</text>
</comment>
<evidence type="ECO:0000313" key="3">
    <source>
        <dbReference type="Proteomes" id="UP000024635"/>
    </source>
</evidence>
<protein>
    <recommendedName>
        <fullName evidence="4">Saposin B-type domain-containing protein</fullName>
    </recommendedName>
</protein>
<proteinExistence type="predicted"/>